<dbReference type="SUPFAM" id="SSF53335">
    <property type="entry name" value="S-adenosyl-L-methionine-dependent methyltransferases"/>
    <property type="match status" value="1"/>
</dbReference>
<name>A0A6C0KZ72_9ZZZZ</name>
<organism evidence="1">
    <name type="scientific">viral metagenome</name>
    <dbReference type="NCBI Taxonomy" id="1070528"/>
    <lineage>
        <taxon>unclassified sequences</taxon>
        <taxon>metagenomes</taxon>
        <taxon>organismal metagenomes</taxon>
    </lineage>
</organism>
<dbReference type="EMBL" id="MN741010">
    <property type="protein sequence ID" value="QHU22541.1"/>
    <property type="molecule type" value="Genomic_DNA"/>
</dbReference>
<evidence type="ECO:0000313" key="1">
    <source>
        <dbReference type="EMBL" id="QHU22541.1"/>
    </source>
</evidence>
<evidence type="ECO:0008006" key="2">
    <source>
        <dbReference type="Google" id="ProtNLM"/>
    </source>
</evidence>
<sequence length="272" mass="32340">MNLSILLLVLGILYIYLSFIYKHNENFENIRLKGTSQESIFDEFYVFMLDDLFYKSDFYENFGKLILHYSNSVHNNHLCIGIKHGGHINELLKNNTTMTTITKSKPIVDLCKFNYKDNNYKFVDKYESNSFIFNEHEFTHISLIDKEVYYTQNLNGMMYNITKWISNRGYLFIDVFQNINNLKQHFVNKDNGEFIKLNYKYSEEIKNVSNNKFYFNEHIELDDGEKTNSHELTFYSIEYLKFLGNECGLTFVKYYDVISSVDGRGVLVFQKI</sequence>
<protein>
    <recommendedName>
        <fullName evidence="2">Methyltransferase type 11 domain-containing protein</fullName>
    </recommendedName>
</protein>
<dbReference type="AlphaFoldDB" id="A0A6C0KZ72"/>
<proteinExistence type="predicted"/>
<reference evidence="1" key="1">
    <citation type="journal article" date="2020" name="Nature">
        <title>Giant virus diversity and host interactions through global metagenomics.</title>
        <authorList>
            <person name="Schulz F."/>
            <person name="Roux S."/>
            <person name="Paez-Espino D."/>
            <person name="Jungbluth S."/>
            <person name="Walsh D.A."/>
            <person name="Denef V.J."/>
            <person name="McMahon K.D."/>
            <person name="Konstantinidis K.T."/>
            <person name="Eloe-Fadrosh E.A."/>
            <person name="Kyrpides N.C."/>
            <person name="Woyke T."/>
        </authorList>
    </citation>
    <scope>NUCLEOTIDE SEQUENCE</scope>
    <source>
        <strain evidence="1">GVMAG-S-ERX555907-102</strain>
    </source>
</reference>
<accession>A0A6C0KZ72</accession>
<dbReference type="InterPro" id="IPR029063">
    <property type="entry name" value="SAM-dependent_MTases_sf"/>
</dbReference>